<name>A0A6S7G311_PARCT</name>
<dbReference type="AlphaFoldDB" id="A0A6S7G311"/>
<evidence type="ECO:0000313" key="1">
    <source>
        <dbReference type="EMBL" id="CAB3983142.1"/>
    </source>
</evidence>
<dbReference type="Proteomes" id="UP001152795">
    <property type="component" value="Unassembled WGS sequence"/>
</dbReference>
<dbReference type="EMBL" id="CACRXK020000581">
    <property type="protein sequence ID" value="CAB3983142.1"/>
    <property type="molecule type" value="Genomic_DNA"/>
</dbReference>
<gene>
    <name evidence="1" type="ORF">PACLA_8A029416</name>
</gene>
<keyword evidence="2" id="KW-1185">Reference proteome</keyword>
<accession>A0A6S7G311</accession>
<comment type="caution">
    <text evidence="1">The sequence shown here is derived from an EMBL/GenBank/DDBJ whole genome shotgun (WGS) entry which is preliminary data.</text>
</comment>
<reference evidence="1" key="1">
    <citation type="submission" date="2020-04" db="EMBL/GenBank/DDBJ databases">
        <authorList>
            <person name="Alioto T."/>
            <person name="Alioto T."/>
            <person name="Gomez Garrido J."/>
        </authorList>
    </citation>
    <scope>NUCLEOTIDE SEQUENCE</scope>
    <source>
        <strain evidence="1">A484AB</strain>
    </source>
</reference>
<protein>
    <submittedName>
        <fullName evidence="1">Uncharacterized protein</fullName>
    </submittedName>
</protein>
<evidence type="ECO:0000313" key="2">
    <source>
        <dbReference type="Proteomes" id="UP001152795"/>
    </source>
</evidence>
<sequence>MKYKKSLQKVEKVYDDLVQKHKKFTELIEEDKEFEVEKHWLEECQQQFLSLESRAKEYVQKTLNEKSLSEKADKEQAEVTDGTSEICAFKIEKPKLSRLNGDVRDYAIFKSDFKHIIGTKYNNRDAITLLRTALSGKPLEMMKVTQDIMKFKPLRNEEDSRFCELVHLVRRSYNTLKELGRPHDMDNNHILAIIEQKMCNDDRKTKDALLPIVSGFVVRRNGEREESNILMDSGAQISLIRTDVAHD</sequence>
<organism evidence="1 2">
    <name type="scientific">Paramuricea clavata</name>
    <name type="common">Red gorgonian</name>
    <name type="synonym">Violescent sea-whip</name>
    <dbReference type="NCBI Taxonomy" id="317549"/>
    <lineage>
        <taxon>Eukaryota</taxon>
        <taxon>Metazoa</taxon>
        <taxon>Cnidaria</taxon>
        <taxon>Anthozoa</taxon>
        <taxon>Octocorallia</taxon>
        <taxon>Malacalcyonacea</taxon>
        <taxon>Plexauridae</taxon>
        <taxon>Paramuricea</taxon>
    </lineage>
</organism>
<proteinExistence type="predicted"/>